<dbReference type="InterPro" id="IPR022783">
    <property type="entry name" value="GCFC_dom"/>
</dbReference>
<accession>A0A9P9IUH3</accession>
<feature type="region of interest" description="Disordered" evidence="2">
    <location>
        <begin position="69"/>
        <end position="129"/>
    </location>
</feature>
<keyword evidence="5" id="KW-1185">Reference proteome</keyword>
<dbReference type="GO" id="GO:0003677">
    <property type="term" value="F:DNA binding"/>
    <property type="evidence" value="ECO:0007669"/>
    <property type="project" value="UniProtKB-KW"/>
</dbReference>
<feature type="region of interest" description="Disordered" evidence="2">
    <location>
        <begin position="1"/>
        <end position="57"/>
    </location>
</feature>
<dbReference type="GO" id="GO:0000390">
    <property type="term" value="P:spliceosomal complex disassembly"/>
    <property type="evidence" value="ECO:0007669"/>
    <property type="project" value="InterPro"/>
</dbReference>
<dbReference type="PANTHER" id="PTHR23329:SF1">
    <property type="entry name" value="TUFTELIN-INTERACTING PROTEIN 11"/>
    <property type="match status" value="1"/>
</dbReference>
<dbReference type="GO" id="GO:0071008">
    <property type="term" value="C:U2-type post-mRNA release spliceosomal complex"/>
    <property type="evidence" value="ECO:0007669"/>
    <property type="project" value="TreeGrafter"/>
</dbReference>
<evidence type="ECO:0000259" key="3">
    <source>
        <dbReference type="PROSITE" id="PS50174"/>
    </source>
</evidence>
<dbReference type="PROSITE" id="PS50174">
    <property type="entry name" value="G_PATCH"/>
    <property type="match status" value="1"/>
</dbReference>
<feature type="compositionally biased region" description="Basic and acidic residues" evidence="2">
    <location>
        <begin position="79"/>
        <end position="95"/>
    </location>
</feature>
<evidence type="ECO:0000256" key="1">
    <source>
        <dbReference type="ARBA" id="ARBA00010900"/>
    </source>
</evidence>
<protein>
    <submittedName>
        <fullName evidence="4">GC-rich sequence DNA-binding factor-like protein-domain-containing protein</fullName>
    </submittedName>
</protein>
<keyword evidence="4" id="KW-0238">DNA-binding</keyword>
<gene>
    <name evidence="4" type="ORF">B0J11DRAFT_174654</name>
</gene>
<dbReference type="Pfam" id="PF01585">
    <property type="entry name" value="G-patch"/>
    <property type="match status" value="1"/>
</dbReference>
<dbReference type="Proteomes" id="UP000700596">
    <property type="component" value="Unassembled WGS sequence"/>
</dbReference>
<comment type="caution">
    <text evidence="4">The sequence shown here is derived from an EMBL/GenBank/DDBJ whole genome shotgun (WGS) entry which is preliminary data.</text>
</comment>
<dbReference type="SMART" id="SM00443">
    <property type="entry name" value="G_patch"/>
    <property type="match status" value="1"/>
</dbReference>
<evidence type="ECO:0000313" key="4">
    <source>
        <dbReference type="EMBL" id="KAH7135918.1"/>
    </source>
</evidence>
<name>A0A9P9IUH3_9PLEO</name>
<dbReference type="PANTHER" id="PTHR23329">
    <property type="entry name" value="TUFTELIN-INTERACTING PROTEIN 11-RELATED"/>
    <property type="match status" value="1"/>
</dbReference>
<feature type="compositionally biased region" description="Basic and acidic residues" evidence="2">
    <location>
        <begin position="587"/>
        <end position="598"/>
    </location>
</feature>
<dbReference type="InterPro" id="IPR000467">
    <property type="entry name" value="G_patch_dom"/>
</dbReference>
<proteinExistence type="inferred from homology"/>
<dbReference type="EMBL" id="JAGMWT010000002">
    <property type="protein sequence ID" value="KAH7135918.1"/>
    <property type="molecule type" value="Genomic_DNA"/>
</dbReference>
<reference evidence="4" key="1">
    <citation type="journal article" date="2021" name="Nat. Commun.">
        <title>Genetic determinants of endophytism in the Arabidopsis root mycobiome.</title>
        <authorList>
            <person name="Mesny F."/>
            <person name="Miyauchi S."/>
            <person name="Thiergart T."/>
            <person name="Pickel B."/>
            <person name="Atanasova L."/>
            <person name="Karlsson M."/>
            <person name="Huettel B."/>
            <person name="Barry K.W."/>
            <person name="Haridas S."/>
            <person name="Chen C."/>
            <person name="Bauer D."/>
            <person name="Andreopoulos W."/>
            <person name="Pangilinan J."/>
            <person name="LaButti K."/>
            <person name="Riley R."/>
            <person name="Lipzen A."/>
            <person name="Clum A."/>
            <person name="Drula E."/>
            <person name="Henrissat B."/>
            <person name="Kohler A."/>
            <person name="Grigoriev I.V."/>
            <person name="Martin F.M."/>
            <person name="Hacquard S."/>
        </authorList>
    </citation>
    <scope>NUCLEOTIDE SEQUENCE</scope>
    <source>
        <strain evidence="4">MPI-CAGE-CH-0243</strain>
    </source>
</reference>
<feature type="compositionally biased region" description="Basic residues" evidence="2">
    <location>
        <begin position="1"/>
        <end position="11"/>
    </location>
</feature>
<evidence type="ECO:0000256" key="2">
    <source>
        <dbReference type="SAM" id="MobiDB-lite"/>
    </source>
</evidence>
<dbReference type="OrthoDB" id="4822at2759"/>
<feature type="compositionally biased region" description="Low complexity" evidence="2">
    <location>
        <begin position="115"/>
        <end position="128"/>
    </location>
</feature>
<sequence>MDKPSFRQKRKAAGEESGDGPPQGPPKKKAGGMSFAEKMMQKMGHRKGEGLGKDGGGIVEPIQVKLRAAGTGIGAAGGERSEQQKREDRRKRQEQGLEAQSSEDEGFKRRKQKRPTTGSGTSTPGASRTKTKYAISALQEHGMTVPPALKYIDAHSQSELTKITLSGFQTESQLAVGKAARALSMIAEEAASMIQEEQDVDSTLQQLEIELEKLGKSSYEEEMLRILQDFSARSWEQIVTVLLQSPHLQDREDVVVSMLRPLFEGLGSDDIMDPLPYLKQLSLPSWRKNELVLGANPSNLTISRRTSPWESLALLVIMPKLRRFITASSSDLRHNWNQILALENWFPYLPIYVRTKLISQVTMSLRHETESWNPRKKHKSPLGLLAEWAPHLPPFESRLDVSTSLISELKRKFQVFLSSIRLDRPKLPEMDLWEELLGKPAVKAAMVKFLLPRLASSLEEQLVINPADQDLGPIIWITSWRGIFSTEVLSELLGSVLTPRFLEILHAWLTSPDVSFEEVGAWFTWWKSSVFEEGIRDSAALEELWEKALAMINDALDLGDDRTTNLPAPDTRRRQPSPQTPVQPKVAQKEQRSVRKDVAEEQSFRDIIEEFCSDESLLMIPLKEAHETNGLPLWRITASASGRGGIVTYIKGDVIYARNKKDKNVWDPIELGNGMIERAEGK</sequence>
<dbReference type="Pfam" id="PF07842">
    <property type="entry name" value="GCFC"/>
    <property type="match status" value="1"/>
</dbReference>
<feature type="domain" description="G-patch" evidence="3">
    <location>
        <begin position="32"/>
        <end position="78"/>
    </location>
</feature>
<organism evidence="4 5">
    <name type="scientific">Dendryphion nanum</name>
    <dbReference type="NCBI Taxonomy" id="256645"/>
    <lineage>
        <taxon>Eukaryota</taxon>
        <taxon>Fungi</taxon>
        <taxon>Dikarya</taxon>
        <taxon>Ascomycota</taxon>
        <taxon>Pezizomycotina</taxon>
        <taxon>Dothideomycetes</taxon>
        <taxon>Pleosporomycetidae</taxon>
        <taxon>Pleosporales</taxon>
        <taxon>Torulaceae</taxon>
        <taxon>Dendryphion</taxon>
    </lineage>
</organism>
<evidence type="ECO:0000313" key="5">
    <source>
        <dbReference type="Proteomes" id="UP000700596"/>
    </source>
</evidence>
<feature type="region of interest" description="Disordered" evidence="2">
    <location>
        <begin position="560"/>
        <end position="598"/>
    </location>
</feature>
<dbReference type="AlphaFoldDB" id="A0A9P9IUH3"/>
<dbReference type="InterPro" id="IPR045211">
    <property type="entry name" value="TFP11/STIP/Ntr1"/>
</dbReference>
<comment type="similarity">
    <text evidence="1">Belongs to the TFP11/STIP family.</text>
</comment>